<dbReference type="Proteomes" id="UP001497457">
    <property type="component" value="Chromosome 7b"/>
</dbReference>
<protein>
    <recommendedName>
        <fullName evidence="3">FBD domain-containing protein</fullName>
    </recommendedName>
</protein>
<dbReference type="PANTHER" id="PTHR34709">
    <property type="entry name" value="OS10G0396666 PROTEIN"/>
    <property type="match status" value="1"/>
</dbReference>
<dbReference type="EMBL" id="OZ075117">
    <property type="protein sequence ID" value="CAL5077821.1"/>
    <property type="molecule type" value="Genomic_DNA"/>
</dbReference>
<dbReference type="AlphaFoldDB" id="A0ABC9FMU3"/>
<dbReference type="InterPro" id="IPR036047">
    <property type="entry name" value="F-box-like_dom_sf"/>
</dbReference>
<evidence type="ECO:0000313" key="2">
    <source>
        <dbReference type="Proteomes" id="UP001497457"/>
    </source>
</evidence>
<dbReference type="PANTHER" id="PTHR34709:SF61">
    <property type="entry name" value="OS07G0229100 PROTEIN"/>
    <property type="match status" value="1"/>
</dbReference>
<accession>A0ABC9FMU3</accession>
<gene>
    <name evidence="1" type="ORF">URODEC1_LOCUS106828</name>
</gene>
<keyword evidence="2" id="KW-1185">Reference proteome</keyword>
<sequence length="495" mass="55607">MEQGGEEAAAKRTRPSAGEDRLSALHDDVLVLILLRLRTPEAARTSLLARRWRGVWWLLPELRFAFFPEPRGFGGALAASSVPLRCLFVGGLRGAPIASLADWLPAAAPRVVGELTVVDMGLGSCANGDGVGEEAEERGTIELPCFEKATSISLDLRSAGLSVPPVGIFAWLTELSLNHVRFHGPCELGEAVSSPWCPCLLKLTVQEAWHLHNLVIHSDSLKVLLLEHLRGLQQLTVTAPVLEELGVVQCFVCDQIRQPVADMSVPQLKWLKWMDAYDPCSVHLGKMEQLKLLSTIFLVYGPEFLNDACLMFMSRVKVIEYLNLILGYMPEINNYQYLMEDLTILPEITSLHLILRAKGHSFGACSFHILRICPGIKRLIMDLSGRFNLKAQAECSQDCICVQPPNWKTEELTLNCLHEVEIQEFRGSDHEVDFLKRLFSWATALKRMAVTFNYSVTESMVKELSQMLRTFSRPEICMEFYVYRNMVKVLYASED</sequence>
<proteinExistence type="predicted"/>
<evidence type="ECO:0008006" key="3">
    <source>
        <dbReference type="Google" id="ProtNLM"/>
    </source>
</evidence>
<dbReference type="SUPFAM" id="SSF52047">
    <property type="entry name" value="RNI-like"/>
    <property type="match status" value="1"/>
</dbReference>
<organism evidence="1 2">
    <name type="scientific">Urochloa decumbens</name>
    <dbReference type="NCBI Taxonomy" id="240449"/>
    <lineage>
        <taxon>Eukaryota</taxon>
        <taxon>Viridiplantae</taxon>
        <taxon>Streptophyta</taxon>
        <taxon>Embryophyta</taxon>
        <taxon>Tracheophyta</taxon>
        <taxon>Spermatophyta</taxon>
        <taxon>Magnoliopsida</taxon>
        <taxon>Liliopsida</taxon>
        <taxon>Poales</taxon>
        <taxon>Poaceae</taxon>
        <taxon>PACMAD clade</taxon>
        <taxon>Panicoideae</taxon>
        <taxon>Panicodae</taxon>
        <taxon>Paniceae</taxon>
        <taxon>Melinidinae</taxon>
        <taxon>Urochloa</taxon>
    </lineage>
</organism>
<evidence type="ECO:0000313" key="1">
    <source>
        <dbReference type="EMBL" id="CAL5077821.1"/>
    </source>
</evidence>
<name>A0ABC9FMU3_9POAL</name>
<reference evidence="1" key="1">
    <citation type="submission" date="2024-10" db="EMBL/GenBank/DDBJ databases">
        <authorList>
            <person name="Ryan C."/>
        </authorList>
    </citation>
    <scope>NUCLEOTIDE SEQUENCE [LARGE SCALE GENOMIC DNA]</scope>
</reference>
<dbReference type="InterPro" id="IPR055312">
    <property type="entry name" value="FBL15-like"/>
</dbReference>
<dbReference type="SUPFAM" id="SSF81383">
    <property type="entry name" value="F-box domain"/>
    <property type="match status" value="1"/>
</dbReference>